<reference evidence="6 7" key="1">
    <citation type="submission" date="2021-06" db="EMBL/GenBank/DDBJ databases">
        <authorList>
            <person name="Palmer J.M."/>
        </authorList>
    </citation>
    <scope>NUCLEOTIDE SEQUENCE [LARGE SCALE GENOMIC DNA]</scope>
    <source>
        <strain evidence="7">if_2019</strain>
        <tissue evidence="6">Muscle</tissue>
    </source>
</reference>
<feature type="compositionally biased region" description="Polar residues" evidence="5">
    <location>
        <begin position="1334"/>
        <end position="1356"/>
    </location>
</feature>
<feature type="coiled-coil region" evidence="4">
    <location>
        <begin position="683"/>
        <end position="893"/>
    </location>
</feature>
<dbReference type="PANTHER" id="PTHR18875">
    <property type="entry name" value="SARCOMA ANTIGEN NY-SAR-24/CYTOSKELETAL PROTEIN SOJO"/>
    <property type="match status" value="1"/>
</dbReference>
<dbReference type="PANTHER" id="PTHR18875:SF8">
    <property type="entry name" value="COILED-COIL DOMAIN-CONTAINING PROTEIN 18"/>
    <property type="match status" value="1"/>
</dbReference>
<comment type="caution">
    <text evidence="6">The sequence shown here is derived from an EMBL/GenBank/DDBJ whole genome shotgun (WGS) entry which is preliminary data.</text>
</comment>
<feature type="region of interest" description="Disordered" evidence="5">
    <location>
        <begin position="1"/>
        <end position="33"/>
    </location>
</feature>
<feature type="coiled-coil region" evidence="4">
    <location>
        <begin position="993"/>
        <end position="1120"/>
    </location>
</feature>
<organism evidence="6 7">
    <name type="scientific">Ilyodon furcidens</name>
    <name type="common">goldbreast splitfin</name>
    <dbReference type="NCBI Taxonomy" id="33524"/>
    <lineage>
        <taxon>Eukaryota</taxon>
        <taxon>Metazoa</taxon>
        <taxon>Chordata</taxon>
        <taxon>Craniata</taxon>
        <taxon>Vertebrata</taxon>
        <taxon>Euteleostomi</taxon>
        <taxon>Actinopterygii</taxon>
        <taxon>Neopterygii</taxon>
        <taxon>Teleostei</taxon>
        <taxon>Neoteleostei</taxon>
        <taxon>Acanthomorphata</taxon>
        <taxon>Ovalentaria</taxon>
        <taxon>Atherinomorphae</taxon>
        <taxon>Cyprinodontiformes</taxon>
        <taxon>Goodeidae</taxon>
        <taxon>Ilyodon</taxon>
    </lineage>
</organism>
<evidence type="ECO:0000313" key="6">
    <source>
        <dbReference type="EMBL" id="MEQ2224124.1"/>
    </source>
</evidence>
<feature type="coiled-coil region" evidence="4">
    <location>
        <begin position="468"/>
        <end position="650"/>
    </location>
</feature>
<accession>A0ABV0SU37</accession>
<evidence type="ECO:0000256" key="1">
    <source>
        <dbReference type="ARBA" id="ARBA00004496"/>
    </source>
</evidence>
<feature type="non-terminal residue" evidence="6">
    <location>
        <position position="1"/>
    </location>
</feature>
<protein>
    <recommendedName>
        <fullName evidence="8">Coiled-coil domain containing 18</fullName>
    </recommendedName>
</protein>
<evidence type="ECO:0000256" key="4">
    <source>
        <dbReference type="SAM" id="Coils"/>
    </source>
</evidence>
<name>A0ABV0SU37_9TELE</name>
<feature type="coiled-coil region" evidence="4">
    <location>
        <begin position="1209"/>
        <end position="1243"/>
    </location>
</feature>
<gene>
    <name evidence="6" type="ORF">ILYODFUR_004183</name>
</gene>
<proteinExistence type="predicted"/>
<evidence type="ECO:0000313" key="7">
    <source>
        <dbReference type="Proteomes" id="UP001482620"/>
    </source>
</evidence>
<dbReference type="Gene3D" id="1.10.287.1490">
    <property type="match status" value="1"/>
</dbReference>
<feature type="region of interest" description="Disordered" evidence="5">
    <location>
        <begin position="49"/>
        <end position="69"/>
    </location>
</feature>
<evidence type="ECO:0000256" key="2">
    <source>
        <dbReference type="ARBA" id="ARBA00022490"/>
    </source>
</evidence>
<dbReference type="Proteomes" id="UP001482620">
    <property type="component" value="Unassembled WGS sequence"/>
</dbReference>
<comment type="subcellular location">
    <subcellularLocation>
        <location evidence="1">Cytoplasm</location>
    </subcellularLocation>
</comment>
<feature type="region of interest" description="Disordered" evidence="5">
    <location>
        <begin position="1302"/>
        <end position="1361"/>
    </location>
</feature>
<evidence type="ECO:0008006" key="8">
    <source>
        <dbReference type="Google" id="ProtNLM"/>
    </source>
</evidence>
<evidence type="ECO:0000256" key="3">
    <source>
        <dbReference type="ARBA" id="ARBA00023054"/>
    </source>
</evidence>
<feature type="coiled-coil region" evidence="4">
    <location>
        <begin position="190"/>
        <end position="361"/>
    </location>
</feature>
<dbReference type="EMBL" id="JAHRIQ010011811">
    <property type="protein sequence ID" value="MEQ2224124.1"/>
    <property type="molecule type" value="Genomic_DNA"/>
</dbReference>
<feature type="compositionally biased region" description="Polar residues" evidence="5">
    <location>
        <begin position="1303"/>
        <end position="1327"/>
    </location>
</feature>
<sequence length="1513" mass="172412">ASRHKRLSHRDVKHSPRASSHRHSAWHGPQHPALAPKELNQQLFRSSRASGLRGEVQSPGPTGHPGWQGPVLGGVGRSHCLIGLEYVVGKWAETKNYKPFCLNFQKPKRFVEIQNRDRCFELLIFHTTKSVGMECARVRKRVGCVRQENACLITEDERLIRDLDALQYEPGVSKLQVHPSLSRVRLSSSVAAMSEHILQMEAELETQTKELKAAELRVECSQEALAHSDAVVAKLTEELRTLREELDNRTSLGKRAEQQRNQALQNAEKLKEAFKDYKDTISVKLQKVMESENKLKESLIESDREKEELGMKFSVLERENAAKNQTISQLHEEIRQTKAAAAHLQAQLDQVGQKASQLEQQLSERGAECREMASLCREVEELRTLTRSQEQKVAQSHREAEQSQAELASMEAILALLHQQEAPAGPICLNPCMLPPVDYSGGAHFLKLKPGEGYQQLLRVLQLKEAEWLKQKNLNERLQERLSRAQEEISTLQSSMAQRASHYQSLHTELLDKVSQATDKQKELKRKSARVAALEKQLQEKSSAYSLAALKNTELENELKDKSSSIQHYQTLISKKQKEYQQSLEQFKQSHSNQLAEQQHRIEMLQLSVEEAQSQMVEMEQHLGFLQRERDEAQKAAVLLQTSIDQLKQEKQVEFGHNQKLLQSFKDQASHSATKVSELQSCLSACREELNLYLQKMEELKKNYETELQKKNEKLSSLHEKLHSTSLVCQSSSEQNLQLQMTLQQQQTMLTESTARVSELEETQSKLQRQVSSLELQLERDRASRQDELWSREVEARAADKNLQEMTQHNKELSKSISHLTSEMLKCRAELVSKESELEHLRSQAAIKTEQITGLEQNLQDMKSQIISKTAMVEDLEEKLRRCEEEQLSSMQEVQVLEGQLRSMQGELADNLGQLQELKDVLQRTQTISDQRQAQVDKLSVRLGETQRELDKRTLEVLDMDNVLKERQGELQQRAKLLGQLDVAIREHKLRGRGELERKVQLLQQSLEAREKELMDRNTKESEEFSQQLRECQQRLHKVLEEHEACQRHHEALTRELDATKLQIRETEAQLCSVEEELTLKEAQWLQEEARLQSTVTALEQELELEKEQHSKELESLQHTRGQLLKVSEQISSNMRSSQEQLTVKLQHSHTQLEEAKARCSQVKTQLDQAMVELDYSHSQTSHLQMQLDQSQTQLLQSKTELEESRILYEQTRVQNSHLNAQLELLSAQLKQSRMQVSQLQTQLHASEKSVETSADSLLIKESEVTRLQARISSMGRAAERQSLHSHAVSLPALHTFTDPLEFSSSAHPSQPSPKQLQTPVPSSSCGDSVPRHSPTNTQPCLSPPANSYPQSTSAPHLSESLPPCDWLQSSSINSSMNLTPSLKATLRVALFKQPWESSSPSVSTFPDTPDHSWKGLSATEASAMSDGSFNPLTYMVDTHNDTHISMEALTVQQGEDVQHNISHAGGSLCMELYKENTDMTICCTAGSCLHGRHAKFLYTYDVYIFCIYEHFP</sequence>
<feature type="compositionally biased region" description="Basic residues" evidence="5">
    <location>
        <begin position="15"/>
        <end position="25"/>
    </location>
</feature>
<keyword evidence="3 4" id="KW-0175">Coiled coil</keyword>
<keyword evidence="2" id="KW-0963">Cytoplasm</keyword>
<keyword evidence="7" id="KW-1185">Reference proteome</keyword>
<evidence type="ECO:0000256" key="5">
    <source>
        <dbReference type="SAM" id="MobiDB-lite"/>
    </source>
</evidence>